<dbReference type="Gene3D" id="3.30.565.10">
    <property type="entry name" value="Histidine kinase-like ATPase, C-terminal domain"/>
    <property type="match status" value="1"/>
</dbReference>
<dbReference type="EC" id="2.7.13.3" evidence="3"/>
<dbReference type="AlphaFoldDB" id="A0A9X8Y905"/>
<dbReference type="EMBL" id="SLUK01000002">
    <property type="protein sequence ID" value="TCL44475.1"/>
    <property type="molecule type" value="Genomic_DNA"/>
</dbReference>
<dbReference type="SUPFAM" id="SSF158472">
    <property type="entry name" value="HAMP domain-like"/>
    <property type="match status" value="1"/>
</dbReference>
<dbReference type="FunFam" id="3.30.565.10:FF:000006">
    <property type="entry name" value="Sensor histidine kinase WalK"/>
    <property type="match status" value="1"/>
</dbReference>
<keyword evidence="13" id="KW-1185">Reference proteome</keyword>
<dbReference type="InterPro" id="IPR003594">
    <property type="entry name" value="HATPase_dom"/>
</dbReference>
<dbReference type="InterPro" id="IPR005467">
    <property type="entry name" value="His_kinase_dom"/>
</dbReference>
<dbReference type="InterPro" id="IPR036890">
    <property type="entry name" value="HATPase_C_sf"/>
</dbReference>
<feature type="transmembrane region" description="Helical" evidence="9">
    <location>
        <begin position="207"/>
        <end position="225"/>
    </location>
</feature>
<comment type="caution">
    <text evidence="12">The sequence shown here is derived from an EMBL/GenBank/DDBJ whole genome shotgun (WGS) entry which is preliminary data.</text>
</comment>
<comment type="catalytic activity">
    <reaction evidence="1">
        <text>ATP + protein L-histidine = ADP + protein N-phospho-L-histidine.</text>
        <dbReference type="EC" id="2.7.13.3"/>
    </reaction>
</comment>
<evidence type="ECO:0000313" key="13">
    <source>
        <dbReference type="Proteomes" id="UP000294682"/>
    </source>
</evidence>
<dbReference type="SUPFAM" id="SSF55874">
    <property type="entry name" value="ATPase domain of HSP90 chaperone/DNA topoisomerase II/histidine kinase"/>
    <property type="match status" value="1"/>
</dbReference>
<evidence type="ECO:0000256" key="2">
    <source>
        <dbReference type="ARBA" id="ARBA00004370"/>
    </source>
</evidence>
<evidence type="ECO:0000256" key="4">
    <source>
        <dbReference type="ARBA" id="ARBA00022553"/>
    </source>
</evidence>
<evidence type="ECO:0000256" key="1">
    <source>
        <dbReference type="ARBA" id="ARBA00000085"/>
    </source>
</evidence>
<dbReference type="PROSITE" id="PS50885">
    <property type="entry name" value="HAMP"/>
    <property type="match status" value="1"/>
</dbReference>
<dbReference type="Gene3D" id="1.10.287.130">
    <property type="match status" value="1"/>
</dbReference>
<sequence>MKNKRKELSIKWKVFAYLSAFVGALLVLLWLFQIVFLDSFYQAIKTRAIKSASESIAKNINDSDLQSYLEGIANRDDICVRILSTQGEELYSVDIRPDCMIHKLPAQALVEQCFEKAEGNGGTAFETFSTDFVLPPHEAMRDKQDGDGGEENWEKDRRGYKKKREVVMRSMIHAEIVTFADGTDAIILLNSVISPINATVETLRVQLGYITVILLVLSLFIALLLSRRVAEPIISINDSAKELARGRYDTRFGGRGYREVSELSDTLNYAAKELSKVEQLRRELIANISHDLRTPLTMITGYAEVMRDLPGENTPENVQIIIDEANRLSTLVSDVLDISKFQSGTQELAPGEFSLTALVREIIGRYGKLTGQEGYQIRFDYGAEVMVNADEVRLSQVIYNLINNAINYTGEDKSITVRQTVHEGRVRLEVIDNGAGIAADELPLIWDRYYKVDKAHKRAAVGSGLGLSIVRGILELHHADYGVESTPGKGSTFWFELPVL</sequence>
<keyword evidence="5" id="KW-0808">Transferase</keyword>
<keyword evidence="9" id="KW-1133">Transmembrane helix</keyword>
<dbReference type="PANTHER" id="PTHR43711:SF1">
    <property type="entry name" value="HISTIDINE KINASE 1"/>
    <property type="match status" value="1"/>
</dbReference>
<dbReference type="SUPFAM" id="SSF47384">
    <property type="entry name" value="Homodimeric domain of signal transducing histidine kinase"/>
    <property type="match status" value="1"/>
</dbReference>
<feature type="domain" description="Histidine kinase" evidence="10">
    <location>
        <begin position="287"/>
        <end position="500"/>
    </location>
</feature>
<dbReference type="PRINTS" id="PR00344">
    <property type="entry name" value="BCTRLSENSOR"/>
</dbReference>
<evidence type="ECO:0000256" key="3">
    <source>
        <dbReference type="ARBA" id="ARBA00012438"/>
    </source>
</evidence>
<evidence type="ECO:0000256" key="7">
    <source>
        <dbReference type="ARBA" id="ARBA00023012"/>
    </source>
</evidence>
<organism evidence="12 13">
    <name type="scientific">Harryflintia acetispora</name>
    <dbReference type="NCBI Taxonomy" id="1849041"/>
    <lineage>
        <taxon>Bacteria</taxon>
        <taxon>Bacillati</taxon>
        <taxon>Bacillota</taxon>
        <taxon>Clostridia</taxon>
        <taxon>Eubacteriales</taxon>
        <taxon>Oscillospiraceae</taxon>
        <taxon>Harryflintia</taxon>
    </lineage>
</organism>
<proteinExistence type="predicted"/>
<protein>
    <recommendedName>
        <fullName evidence="3">histidine kinase</fullName>
        <ecNumber evidence="3">2.7.13.3</ecNumber>
    </recommendedName>
</protein>
<keyword evidence="4" id="KW-0597">Phosphoprotein</keyword>
<evidence type="ECO:0000256" key="9">
    <source>
        <dbReference type="SAM" id="Phobius"/>
    </source>
</evidence>
<dbReference type="InterPro" id="IPR050736">
    <property type="entry name" value="Sensor_HK_Regulatory"/>
</dbReference>
<keyword evidence="9" id="KW-0812">Transmembrane</keyword>
<dbReference type="CDD" id="cd00082">
    <property type="entry name" value="HisKA"/>
    <property type="match status" value="1"/>
</dbReference>
<evidence type="ECO:0000259" key="11">
    <source>
        <dbReference type="PROSITE" id="PS50885"/>
    </source>
</evidence>
<dbReference type="InterPro" id="IPR003661">
    <property type="entry name" value="HisK_dim/P_dom"/>
</dbReference>
<reference evidence="12 13" key="1">
    <citation type="submission" date="2019-03" db="EMBL/GenBank/DDBJ databases">
        <title>Genomic Encyclopedia of Type Strains, Phase IV (KMG-IV): sequencing the most valuable type-strain genomes for metagenomic binning, comparative biology and taxonomic classification.</title>
        <authorList>
            <person name="Goeker M."/>
        </authorList>
    </citation>
    <scope>NUCLEOTIDE SEQUENCE [LARGE SCALE GENOMIC DNA]</scope>
    <source>
        <strain evidence="12 13">DSM 100433</strain>
    </source>
</reference>
<keyword evidence="7" id="KW-0902">Two-component regulatory system</keyword>
<dbReference type="Pfam" id="PF00512">
    <property type="entry name" value="HisKA"/>
    <property type="match status" value="1"/>
</dbReference>
<dbReference type="CDD" id="cd06225">
    <property type="entry name" value="HAMP"/>
    <property type="match status" value="1"/>
</dbReference>
<name>A0A9X8Y905_9FIRM</name>
<gene>
    <name evidence="12" type="ORF">EDD78_10294</name>
</gene>
<dbReference type="Proteomes" id="UP000294682">
    <property type="component" value="Unassembled WGS sequence"/>
</dbReference>
<dbReference type="FunFam" id="1.10.287.130:FF:000001">
    <property type="entry name" value="Two-component sensor histidine kinase"/>
    <property type="match status" value="1"/>
</dbReference>
<keyword evidence="8 9" id="KW-0472">Membrane</keyword>
<dbReference type="InterPro" id="IPR004358">
    <property type="entry name" value="Sig_transdc_His_kin-like_C"/>
</dbReference>
<feature type="domain" description="HAMP" evidence="11">
    <location>
        <begin position="227"/>
        <end position="279"/>
    </location>
</feature>
<dbReference type="Gene3D" id="6.10.340.10">
    <property type="match status" value="1"/>
</dbReference>
<dbReference type="SMART" id="SM00388">
    <property type="entry name" value="HisKA"/>
    <property type="match status" value="1"/>
</dbReference>
<dbReference type="SMART" id="SM00387">
    <property type="entry name" value="HATPase_c"/>
    <property type="match status" value="1"/>
</dbReference>
<comment type="subcellular location">
    <subcellularLocation>
        <location evidence="2">Membrane</location>
    </subcellularLocation>
</comment>
<dbReference type="RefSeq" id="WP_286170681.1">
    <property type="nucleotide sequence ID" value="NZ_SLUK01000002.1"/>
</dbReference>
<keyword evidence="6 12" id="KW-0418">Kinase</keyword>
<feature type="transmembrane region" description="Helical" evidence="9">
    <location>
        <begin position="12"/>
        <end position="32"/>
    </location>
</feature>
<evidence type="ECO:0000256" key="6">
    <source>
        <dbReference type="ARBA" id="ARBA00022777"/>
    </source>
</evidence>
<dbReference type="GO" id="GO:0000155">
    <property type="term" value="F:phosphorelay sensor kinase activity"/>
    <property type="evidence" value="ECO:0007669"/>
    <property type="project" value="InterPro"/>
</dbReference>
<dbReference type="Pfam" id="PF02518">
    <property type="entry name" value="HATPase_c"/>
    <property type="match status" value="1"/>
</dbReference>
<dbReference type="CDD" id="cd00075">
    <property type="entry name" value="HATPase"/>
    <property type="match status" value="1"/>
</dbReference>
<dbReference type="GO" id="GO:0016020">
    <property type="term" value="C:membrane"/>
    <property type="evidence" value="ECO:0007669"/>
    <property type="project" value="UniProtKB-SubCell"/>
</dbReference>
<evidence type="ECO:0000256" key="8">
    <source>
        <dbReference type="ARBA" id="ARBA00023136"/>
    </source>
</evidence>
<evidence type="ECO:0000256" key="5">
    <source>
        <dbReference type="ARBA" id="ARBA00022679"/>
    </source>
</evidence>
<dbReference type="InterPro" id="IPR036097">
    <property type="entry name" value="HisK_dim/P_sf"/>
</dbReference>
<dbReference type="PROSITE" id="PS50109">
    <property type="entry name" value="HIS_KIN"/>
    <property type="match status" value="1"/>
</dbReference>
<dbReference type="Pfam" id="PF00672">
    <property type="entry name" value="HAMP"/>
    <property type="match status" value="1"/>
</dbReference>
<dbReference type="PANTHER" id="PTHR43711">
    <property type="entry name" value="TWO-COMPONENT HISTIDINE KINASE"/>
    <property type="match status" value="1"/>
</dbReference>
<dbReference type="InterPro" id="IPR003660">
    <property type="entry name" value="HAMP_dom"/>
</dbReference>
<evidence type="ECO:0000313" key="12">
    <source>
        <dbReference type="EMBL" id="TCL44475.1"/>
    </source>
</evidence>
<evidence type="ECO:0000259" key="10">
    <source>
        <dbReference type="PROSITE" id="PS50109"/>
    </source>
</evidence>
<accession>A0A9X8Y905</accession>